<keyword evidence="7" id="KW-0325">Glycoprotein</keyword>
<reference evidence="10 11" key="1">
    <citation type="journal article" date="2013" name="Curr. Biol.">
        <title>The Genome of the Foraminiferan Reticulomyxa filosa.</title>
        <authorList>
            <person name="Glockner G."/>
            <person name="Hulsmann N."/>
            <person name="Schleicher M."/>
            <person name="Noegel A.A."/>
            <person name="Eichinger L."/>
            <person name="Gallinger C."/>
            <person name="Pawlowski J."/>
            <person name="Sierra R."/>
            <person name="Euteneuer U."/>
            <person name="Pillet L."/>
            <person name="Moustafa A."/>
            <person name="Platzer M."/>
            <person name="Groth M."/>
            <person name="Szafranski K."/>
            <person name="Schliwa M."/>
        </authorList>
    </citation>
    <scope>NUCLEOTIDE SEQUENCE [LARGE SCALE GENOMIC DNA]</scope>
</reference>
<dbReference type="OrthoDB" id="437369at2759"/>
<keyword evidence="3" id="KW-0285">Flavoprotein</keyword>
<organism evidence="10 11">
    <name type="scientific">Reticulomyxa filosa</name>
    <dbReference type="NCBI Taxonomy" id="46433"/>
    <lineage>
        <taxon>Eukaryota</taxon>
        <taxon>Sar</taxon>
        <taxon>Rhizaria</taxon>
        <taxon>Retaria</taxon>
        <taxon>Foraminifera</taxon>
        <taxon>Monothalamids</taxon>
        <taxon>Reticulomyxidae</taxon>
        <taxon>Reticulomyxa</taxon>
    </lineage>
</organism>
<accession>X6N3B5</accession>
<evidence type="ECO:0000256" key="3">
    <source>
        <dbReference type="ARBA" id="ARBA00022630"/>
    </source>
</evidence>
<dbReference type="GO" id="GO:0001735">
    <property type="term" value="F:prenylcysteine oxidase activity"/>
    <property type="evidence" value="ECO:0007669"/>
    <property type="project" value="InterPro"/>
</dbReference>
<comment type="caution">
    <text evidence="10">The sequence shown here is derived from an EMBL/GenBank/DDBJ whole genome shotgun (WGS) entry which is preliminary data.</text>
</comment>
<evidence type="ECO:0000313" key="10">
    <source>
        <dbReference type="EMBL" id="ETO19802.1"/>
    </source>
</evidence>
<proteinExistence type="inferred from homology"/>
<evidence type="ECO:0000256" key="1">
    <source>
        <dbReference type="ARBA" id="ARBA00001974"/>
    </source>
</evidence>
<dbReference type="Proteomes" id="UP000023152">
    <property type="component" value="Unassembled WGS sequence"/>
</dbReference>
<dbReference type="InterPro" id="IPR036188">
    <property type="entry name" value="FAD/NAD-bd_sf"/>
</dbReference>
<evidence type="ECO:0000313" key="11">
    <source>
        <dbReference type="Proteomes" id="UP000023152"/>
    </source>
</evidence>
<evidence type="ECO:0000256" key="4">
    <source>
        <dbReference type="ARBA" id="ARBA00022729"/>
    </source>
</evidence>
<keyword evidence="6" id="KW-0560">Oxidoreductase</keyword>
<dbReference type="PANTHER" id="PTHR15944:SF0">
    <property type="entry name" value="PRENYLCYSTEINE LYASE DOMAIN-CONTAINING PROTEIN"/>
    <property type="match status" value="1"/>
</dbReference>
<dbReference type="Pfam" id="PF07156">
    <property type="entry name" value="Prenylcys_lyase"/>
    <property type="match status" value="1"/>
</dbReference>
<evidence type="ECO:0000256" key="5">
    <source>
        <dbReference type="ARBA" id="ARBA00022827"/>
    </source>
</evidence>
<dbReference type="GO" id="GO:0030327">
    <property type="term" value="P:prenylated protein catabolic process"/>
    <property type="evidence" value="ECO:0007669"/>
    <property type="project" value="TreeGrafter"/>
</dbReference>
<dbReference type="GO" id="GO:0030328">
    <property type="term" value="P:prenylcysteine catabolic process"/>
    <property type="evidence" value="ECO:0007669"/>
    <property type="project" value="InterPro"/>
</dbReference>
<evidence type="ECO:0000256" key="8">
    <source>
        <dbReference type="SAM" id="SignalP"/>
    </source>
</evidence>
<dbReference type="AlphaFoldDB" id="X6N3B5"/>
<sequence length="577" mass="67044">MNYHKILFSFLAIFFLSVLSKDENEADGTILKQPRLYKVAVVGGGIGGAAFIHFFNQLPKEHQVQIDVYEANYKVRLEKINYVVCLFNVSKANNTRNENMLNKIEIGASIFIGENYWVHELSKSYGLTANRTQSDPKNKKGDFGIWDTKNEEWMFLPKKNILSSLLTEESQINQLTDGLYTFWHFSPKKFLDFAALAKNFISRFRKYYTEWTNQSFPNAIDFWKFSDMFDATQQNCSTYLMEHLNIDSLSHPILNEFVLSLNRGNYNQKLDTNALVCLTSMASVVGGSNEIYSIVEGNQALVDRMIRNYIPRERIFLKHDIFSIKKLKKKTDDDYGYQLYLEDKRKTREDVQRIIALKLDPEKKENRKWRERFYDFVVIATPLYQSKIKFLGDFDQHTHEQMALAKDGLPYKKVHTTFIQGRLNTKYFFKSESDETKRTQMRDSLKTIGVGNIFNNKTLFNLIGKWSDHSGLQHPLYKIFSDEALSDEDLNTIFIQDTHKFIKKHVWKGAYPKYGIKAVFPDIVLDDGGIYYNNAIEAGTSAMEVMILAGKNTALLFHQHLTKIHSNSQHSQTKDEL</sequence>
<dbReference type="InterPro" id="IPR017046">
    <property type="entry name" value="Prenylcysteine_Oxase1"/>
</dbReference>
<evidence type="ECO:0000256" key="2">
    <source>
        <dbReference type="ARBA" id="ARBA00009967"/>
    </source>
</evidence>
<evidence type="ECO:0000256" key="6">
    <source>
        <dbReference type="ARBA" id="ARBA00023002"/>
    </source>
</evidence>
<feature type="domain" description="Prenylcysteine lyase" evidence="9">
    <location>
        <begin position="175"/>
        <end position="563"/>
    </location>
</feature>
<gene>
    <name evidence="10" type="ORF">RFI_17430</name>
</gene>
<dbReference type="EMBL" id="ASPP01013275">
    <property type="protein sequence ID" value="ETO19802.1"/>
    <property type="molecule type" value="Genomic_DNA"/>
</dbReference>
<comment type="cofactor">
    <cofactor evidence="1">
        <name>FAD</name>
        <dbReference type="ChEBI" id="CHEBI:57692"/>
    </cofactor>
</comment>
<name>X6N3B5_RETFI</name>
<keyword evidence="5" id="KW-0274">FAD</keyword>
<keyword evidence="4 8" id="KW-0732">Signal</keyword>
<evidence type="ECO:0000256" key="7">
    <source>
        <dbReference type="ARBA" id="ARBA00023180"/>
    </source>
</evidence>
<dbReference type="InterPro" id="IPR010795">
    <property type="entry name" value="Prenylcys_lyase"/>
</dbReference>
<keyword evidence="11" id="KW-1185">Reference proteome</keyword>
<comment type="similarity">
    <text evidence="2">Belongs to the prenylcysteine oxidase family.</text>
</comment>
<dbReference type="PANTHER" id="PTHR15944">
    <property type="entry name" value="FARNESYLCYSTEINE LYASE"/>
    <property type="match status" value="1"/>
</dbReference>
<feature type="signal peptide" evidence="8">
    <location>
        <begin position="1"/>
        <end position="20"/>
    </location>
</feature>
<evidence type="ECO:0000259" key="9">
    <source>
        <dbReference type="Pfam" id="PF07156"/>
    </source>
</evidence>
<dbReference type="SUPFAM" id="SSF51905">
    <property type="entry name" value="FAD/NAD(P)-binding domain"/>
    <property type="match status" value="1"/>
</dbReference>
<protein>
    <recommendedName>
        <fullName evidence="9">Prenylcysteine lyase domain-containing protein</fullName>
    </recommendedName>
</protein>
<feature type="chain" id="PRO_5004975525" description="Prenylcysteine lyase domain-containing protein" evidence="8">
    <location>
        <begin position="21"/>
        <end position="577"/>
    </location>
</feature>